<reference evidence="1" key="1">
    <citation type="submission" date="2022-02" db="EMBL/GenBank/DDBJ databases">
        <authorList>
            <person name="Henning P.M."/>
            <person name="McCubbin A.G."/>
            <person name="Shore J.S."/>
        </authorList>
    </citation>
    <scope>NUCLEOTIDE SEQUENCE</scope>
    <source>
        <strain evidence="1">F60SS</strain>
        <tissue evidence="1">Leaves</tissue>
    </source>
</reference>
<keyword evidence="2" id="KW-1185">Reference proteome</keyword>
<gene>
    <name evidence="1" type="ORF">Tsubulata_039705</name>
</gene>
<dbReference type="Proteomes" id="UP001141552">
    <property type="component" value="Unassembled WGS sequence"/>
</dbReference>
<proteinExistence type="predicted"/>
<dbReference type="Gene3D" id="1.20.58.340">
    <property type="entry name" value="Magnesium transport protein CorA, transmembrane region"/>
    <property type="match status" value="1"/>
</dbReference>
<dbReference type="OrthoDB" id="10251508at2759"/>
<dbReference type="AlphaFoldDB" id="A0A9Q0GE81"/>
<name>A0A9Q0GE81_9ROSI</name>
<evidence type="ECO:0000313" key="1">
    <source>
        <dbReference type="EMBL" id="KAJ4848141.1"/>
    </source>
</evidence>
<organism evidence="1 2">
    <name type="scientific">Turnera subulata</name>
    <dbReference type="NCBI Taxonomy" id="218843"/>
    <lineage>
        <taxon>Eukaryota</taxon>
        <taxon>Viridiplantae</taxon>
        <taxon>Streptophyta</taxon>
        <taxon>Embryophyta</taxon>
        <taxon>Tracheophyta</taxon>
        <taxon>Spermatophyta</taxon>
        <taxon>Magnoliopsida</taxon>
        <taxon>eudicotyledons</taxon>
        <taxon>Gunneridae</taxon>
        <taxon>Pentapetalae</taxon>
        <taxon>rosids</taxon>
        <taxon>fabids</taxon>
        <taxon>Malpighiales</taxon>
        <taxon>Passifloraceae</taxon>
        <taxon>Turnera</taxon>
    </lineage>
</organism>
<evidence type="ECO:0000313" key="2">
    <source>
        <dbReference type="Proteomes" id="UP001141552"/>
    </source>
</evidence>
<comment type="caution">
    <text evidence="1">The sequence shown here is derived from an EMBL/GenBank/DDBJ whole genome shotgun (WGS) entry which is preliminary data.</text>
</comment>
<sequence>MEGPEVENSLSLYVNCTPGLGETPWPSVSMAWNRSSNFSFRLLGSGSGGPVGGVLLGCPSGEVDDMQTLGKTSRAAKRPVSFSTSLTEAEACISTIALTFSRSSSISSSFNLAPYCLLIGVEADLGPANEILLPPSSGLLTAGQELKIQRETAWDQETGLLLKCCSIGASAEHSCLLSLLVTSKMVPLILQSVINRENVRVSTLLLRSRSATTTTINAHTPPPHTFFLSSSSPAISSTSNSAATAAPCPPSASPPWRILPSPLAAARERPPHWRIQVQGEALHAPDYDHLGFFLHCRCLGSCCRRPPEKNEQMKIGVGVASSSLFSIVRDEIEHLLDDNEDLAELYLTRKWMQNQQSEALFGFVLSNSIVPTTPHLPRLSFN</sequence>
<accession>A0A9Q0GE81</accession>
<reference evidence="1" key="2">
    <citation type="journal article" date="2023" name="Plants (Basel)">
        <title>Annotation of the Turnera subulata (Passifloraceae) Draft Genome Reveals the S-Locus Evolved after the Divergence of Turneroideae from Passifloroideae in a Stepwise Manner.</title>
        <authorList>
            <person name="Henning P.M."/>
            <person name="Roalson E.H."/>
            <person name="Mir W."/>
            <person name="McCubbin A.G."/>
            <person name="Shore J.S."/>
        </authorList>
    </citation>
    <scope>NUCLEOTIDE SEQUENCE</scope>
    <source>
        <strain evidence="1">F60SS</strain>
    </source>
</reference>
<protein>
    <submittedName>
        <fullName evidence="1">Uncharacterized protein</fullName>
    </submittedName>
</protein>
<dbReference type="EMBL" id="JAKUCV010000988">
    <property type="protein sequence ID" value="KAJ4848141.1"/>
    <property type="molecule type" value="Genomic_DNA"/>
</dbReference>